<comment type="caution">
    <text evidence="2">The sequence shown here is derived from an EMBL/GenBank/DDBJ whole genome shotgun (WGS) entry which is preliminary data.</text>
</comment>
<keyword evidence="3" id="KW-1185">Reference proteome</keyword>
<reference evidence="2 3" key="1">
    <citation type="submission" date="2020-05" db="EMBL/GenBank/DDBJ databases">
        <title>Draft genome sequence of Mycobacterium hippocampi DL, isolated from European seabass, Dicentrarchus labrax, reared in fish farms.</title>
        <authorList>
            <person name="Stathopoulou P."/>
            <person name="Asimakis E."/>
            <person name="Tzokas K."/>
            <person name="Batargias C."/>
            <person name="Tsiamis G."/>
        </authorList>
    </citation>
    <scope>NUCLEOTIDE SEQUENCE [LARGE SCALE GENOMIC DNA]</scope>
    <source>
        <strain evidence="2 3">DL</strain>
    </source>
</reference>
<protein>
    <recommendedName>
        <fullName evidence="1">Luciferase-like domain-containing protein</fullName>
    </recommendedName>
</protein>
<dbReference type="Gene3D" id="3.20.20.30">
    <property type="entry name" value="Luciferase-like domain"/>
    <property type="match status" value="1"/>
</dbReference>
<dbReference type="RefSeq" id="WP_178358661.1">
    <property type="nucleotide sequence ID" value="NZ_JABFYL010000023.1"/>
</dbReference>
<evidence type="ECO:0000313" key="2">
    <source>
        <dbReference type="EMBL" id="NVN50295.1"/>
    </source>
</evidence>
<feature type="domain" description="Luciferase-like" evidence="1">
    <location>
        <begin position="7"/>
        <end position="306"/>
    </location>
</feature>
<evidence type="ECO:0000313" key="3">
    <source>
        <dbReference type="Proteomes" id="UP000570517"/>
    </source>
</evidence>
<sequence>MHVDVMTTPQPLRAIGDLARRTQSAHFSGMLFTETGRTAYLNAAVAAQAAPGLELSTGVAVAFPRSPFVTAATAWELQEATGGNFRLGLGTQVRTHVVRRYGVPFDHPGPRLRDYVLAVKACFAAFRTGTLDHHGEFYDLDFITPQWSAGPIDAPDPKVDVAAVNPWMLRMAGEVADGIHVHPLGEPGYITRHVLPKLAEGAAKSDRSTEDIAVIVPVMTIVGDTDEERHRERELVRASMSFYGSTPNYAFIWDEAGFEGTTGRIREKQKAGDIAGMAAQISDEHITAFATESTWDGLADALIERYGDKATRIVLYNALADAERIERYGDVAQRITER</sequence>
<dbReference type="PANTHER" id="PTHR43244">
    <property type="match status" value="1"/>
</dbReference>
<dbReference type="InterPro" id="IPR036661">
    <property type="entry name" value="Luciferase-like_sf"/>
</dbReference>
<dbReference type="PANTHER" id="PTHR43244:SF2">
    <property type="entry name" value="CONSERVED HYPOTHETICAL ALANINE AND PROLINE-RICH PROTEIN"/>
    <property type="match status" value="1"/>
</dbReference>
<accession>A0A850PS17</accession>
<name>A0A850PS17_9MYCO</name>
<dbReference type="InterPro" id="IPR050564">
    <property type="entry name" value="F420-G6PD/mer"/>
</dbReference>
<dbReference type="NCBIfam" id="TIGR03617">
    <property type="entry name" value="F420_MSMEG_2256"/>
    <property type="match status" value="1"/>
</dbReference>
<organism evidence="2 3">
    <name type="scientific">Mycolicibacterium hippocampi</name>
    <dbReference type="NCBI Taxonomy" id="659824"/>
    <lineage>
        <taxon>Bacteria</taxon>
        <taxon>Bacillati</taxon>
        <taxon>Actinomycetota</taxon>
        <taxon>Actinomycetes</taxon>
        <taxon>Mycobacteriales</taxon>
        <taxon>Mycobacteriaceae</taxon>
        <taxon>Mycolicibacterium</taxon>
    </lineage>
</organism>
<evidence type="ECO:0000259" key="1">
    <source>
        <dbReference type="Pfam" id="PF00296"/>
    </source>
</evidence>
<gene>
    <name evidence="2" type="ORF">HLY00_1462</name>
</gene>
<dbReference type="AlphaFoldDB" id="A0A850PS17"/>
<dbReference type="InterPro" id="IPR011251">
    <property type="entry name" value="Luciferase-like_dom"/>
</dbReference>
<proteinExistence type="predicted"/>
<dbReference type="CDD" id="cd01097">
    <property type="entry name" value="Tetrahydromethanopterin_reductase"/>
    <property type="match status" value="1"/>
</dbReference>
<dbReference type="EMBL" id="JABFYL010000023">
    <property type="protein sequence ID" value="NVN50295.1"/>
    <property type="molecule type" value="Genomic_DNA"/>
</dbReference>
<dbReference type="GO" id="GO:0016705">
    <property type="term" value="F:oxidoreductase activity, acting on paired donors, with incorporation or reduction of molecular oxygen"/>
    <property type="evidence" value="ECO:0007669"/>
    <property type="project" value="InterPro"/>
</dbReference>
<dbReference type="Pfam" id="PF00296">
    <property type="entry name" value="Bac_luciferase"/>
    <property type="match status" value="1"/>
</dbReference>
<dbReference type="Proteomes" id="UP000570517">
    <property type="component" value="Unassembled WGS sequence"/>
</dbReference>
<dbReference type="InterPro" id="IPR019919">
    <property type="entry name" value="Lucif-like_OxRdtase_MSMEG_2256"/>
</dbReference>
<dbReference type="SUPFAM" id="SSF51679">
    <property type="entry name" value="Bacterial luciferase-like"/>
    <property type="match status" value="1"/>
</dbReference>